<proteinExistence type="predicted"/>
<feature type="domain" description="OmpR/PhoB-type" evidence="9">
    <location>
        <begin position="126"/>
        <end position="224"/>
    </location>
</feature>
<protein>
    <submittedName>
        <fullName evidence="10">Two-component system OmpR family response regulator/two-component system copper resistance phosphate regulon response regulator CusR</fullName>
    </submittedName>
</protein>
<sequence>MNMRILIVEDDPKTASLLSSSLKMEGFEVQCEKDGLAGLKAAQEGGYDVWVLDVMLPKLDGLNLVKTLRSEGYKTPAIMLSARGEVEQRIEGLDAGADDYLPKPYAISELLARLRSLLRRNTQSKPTTLTVADLTFDMACRDVRRGGKRIELSSRESLLLECLMRAEGRVVSRRDIISSVWEYDFDPGTNLVEVYVRRLREKIDRDHPPALIQTVRGLGYALRMQS</sequence>
<dbReference type="AlphaFoldDB" id="A0A4R7SQP2"/>
<dbReference type="GO" id="GO:0032993">
    <property type="term" value="C:protein-DNA complex"/>
    <property type="evidence" value="ECO:0007669"/>
    <property type="project" value="TreeGrafter"/>
</dbReference>
<evidence type="ECO:0000256" key="1">
    <source>
        <dbReference type="ARBA" id="ARBA00022553"/>
    </source>
</evidence>
<keyword evidence="11" id="KW-1185">Reference proteome</keyword>
<dbReference type="FunFam" id="3.40.50.2300:FF:000001">
    <property type="entry name" value="DNA-binding response regulator PhoB"/>
    <property type="match status" value="1"/>
</dbReference>
<keyword evidence="5" id="KW-0804">Transcription</keyword>
<dbReference type="InterPro" id="IPR001789">
    <property type="entry name" value="Sig_transdc_resp-reg_receiver"/>
</dbReference>
<dbReference type="InterPro" id="IPR001867">
    <property type="entry name" value="OmpR/PhoB-type_DNA-bd"/>
</dbReference>
<dbReference type="EMBL" id="SOCA01000001">
    <property type="protein sequence ID" value="TDU81234.1"/>
    <property type="molecule type" value="Genomic_DNA"/>
</dbReference>
<evidence type="ECO:0000259" key="9">
    <source>
        <dbReference type="PROSITE" id="PS51755"/>
    </source>
</evidence>
<dbReference type="Proteomes" id="UP000295662">
    <property type="component" value="Unassembled WGS sequence"/>
</dbReference>
<feature type="modified residue" description="4-aspartylphosphate" evidence="6">
    <location>
        <position position="53"/>
    </location>
</feature>
<evidence type="ECO:0000256" key="2">
    <source>
        <dbReference type="ARBA" id="ARBA00023012"/>
    </source>
</evidence>
<evidence type="ECO:0000256" key="7">
    <source>
        <dbReference type="PROSITE-ProRule" id="PRU01091"/>
    </source>
</evidence>
<name>A0A4R7SQP2_9BACT</name>
<dbReference type="Pfam" id="PF00486">
    <property type="entry name" value="Trans_reg_C"/>
    <property type="match status" value="1"/>
</dbReference>
<dbReference type="RefSeq" id="WP_243838643.1">
    <property type="nucleotide sequence ID" value="NZ_SOCA01000001.1"/>
</dbReference>
<evidence type="ECO:0000313" key="10">
    <source>
        <dbReference type="EMBL" id="TDU81234.1"/>
    </source>
</evidence>
<dbReference type="SUPFAM" id="SSF52172">
    <property type="entry name" value="CheY-like"/>
    <property type="match status" value="1"/>
</dbReference>
<dbReference type="InterPro" id="IPR036388">
    <property type="entry name" value="WH-like_DNA-bd_sf"/>
</dbReference>
<feature type="domain" description="Response regulatory" evidence="8">
    <location>
        <begin position="4"/>
        <end position="118"/>
    </location>
</feature>
<dbReference type="InterPro" id="IPR039420">
    <property type="entry name" value="WalR-like"/>
</dbReference>
<dbReference type="PROSITE" id="PS51755">
    <property type="entry name" value="OMPR_PHOB"/>
    <property type="match status" value="1"/>
</dbReference>
<dbReference type="Gene3D" id="3.40.50.2300">
    <property type="match status" value="1"/>
</dbReference>
<dbReference type="GO" id="GO:0000156">
    <property type="term" value="F:phosphorelay response regulator activity"/>
    <property type="evidence" value="ECO:0007669"/>
    <property type="project" value="TreeGrafter"/>
</dbReference>
<gene>
    <name evidence="10" type="ORF">EI77_00537</name>
</gene>
<dbReference type="GO" id="GO:0006355">
    <property type="term" value="P:regulation of DNA-templated transcription"/>
    <property type="evidence" value="ECO:0007669"/>
    <property type="project" value="InterPro"/>
</dbReference>
<accession>A0A4R7SQP2</accession>
<reference evidence="10 11" key="1">
    <citation type="submission" date="2019-03" db="EMBL/GenBank/DDBJ databases">
        <title>Genomic Encyclopedia of Archaeal and Bacterial Type Strains, Phase II (KMG-II): from individual species to whole genera.</title>
        <authorList>
            <person name="Goeker M."/>
        </authorList>
    </citation>
    <scope>NUCLEOTIDE SEQUENCE [LARGE SCALE GENOMIC DNA]</scope>
    <source>
        <strain evidence="10 11">ATCC 25309</strain>
    </source>
</reference>
<keyword evidence="4 7" id="KW-0238">DNA-binding</keyword>
<dbReference type="Gene3D" id="1.10.10.10">
    <property type="entry name" value="Winged helix-like DNA-binding domain superfamily/Winged helix DNA-binding domain"/>
    <property type="match status" value="1"/>
</dbReference>
<evidence type="ECO:0000313" key="11">
    <source>
        <dbReference type="Proteomes" id="UP000295662"/>
    </source>
</evidence>
<dbReference type="FunFam" id="1.10.10.10:FF:000005">
    <property type="entry name" value="Two-component system response regulator"/>
    <property type="match status" value="1"/>
</dbReference>
<evidence type="ECO:0000259" key="8">
    <source>
        <dbReference type="PROSITE" id="PS50110"/>
    </source>
</evidence>
<dbReference type="PANTHER" id="PTHR48111">
    <property type="entry name" value="REGULATOR OF RPOS"/>
    <property type="match status" value="1"/>
</dbReference>
<feature type="DNA-binding region" description="OmpR/PhoB-type" evidence="7">
    <location>
        <begin position="126"/>
        <end position="224"/>
    </location>
</feature>
<keyword evidence="2" id="KW-0902">Two-component regulatory system</keyword>
<evidence type="ECO:0000256" key="5">
    <source>
        <dbReference type="ARBA" id="ARBA00023163"/>
    </source>
</evidence>
<dbReference type="CDD" id="cd19935">
    <property type="entry name" value="REC_OmpR_CusR-like"/>
    <property type="match status" value="1"/>
</dbReference>
<keyword evidence="3" id="KW-0805">Transcription regulation</keyword>
<comment type="caution">
    <text evidence="10">The sequence shown here is derived from an EMBL/GenBank/DDBJ whole genome shotgun (WGS) entry which is preliminary data.</text>
</comment>
<keyword evidence="1 6" id="KW-0597">Phosphoprotein</keyword>
<dbReference type="Pfam" id="PF00072">
    <property type="entry name" value="Response_reg"/>
    <property type="match status" value="1"/>
</dbReference>
<dbReference type="SMART" id="SM00862">
    <property type="entry name" value="Trans_reg_C"/>
    <property type="match status" value="1"/>
</dbReference>
<evidence type="ECO:0000256" key="3">
    <source>
        <dbReference type="ARBA" id="ARBA00023015"/>
    </source>
</evidence>
<dbReference type="CDD" id="cd00383">
    <property type="entry name" value="trans_reg_C"/>
    <property type="match status" value="1"/>
</dbReference>
<dbReference type="GO" id="GO:0005829">
    <property type="term" value="C:cytosol"/>
    <property type="evidence" value="ECO:0007669"/>
    <property type="project" value="TreeGrafter"/>
</dbReference>
<evidence type="ECO:0000256" key="6">
    <source>
        <dbReference type="PROSITE-ProRule" id="PRU00169"/>
    </source>
</evidence>
<dbReference type="InterPro" id="IPR011006">
    <property type="entry name" value="CheY-like_superfamily"/>
</dbReference>
<dbReference type="PANTHER" id="PTHR48111:SF22">
    <property type="entry name" value="REGULATOR OF RPOS"/>
    <property type="match status" value="1"/>
</dbReference>
<dbReference type="GO" id="GO:0000976">
    <property type="term" value="F:transcription cis-regulatory region binding"/>
    <property type="evidence" value="ECO:0007669"/>
    <property type="project" value="TreeGrafter"/>
</dbReference>
<organism evidence="10 11">
    <name type="scientific">Prosthecobacter fusiformis</name>
    <dbReference type="NCBI Taxonomy" id="48464"/>
    <lineage>
        <taxon>Bacteria</taxon>
        <taxon>Pseudomonadati</taxon>
        <taxon>Verrucomicrobiota</taxon>
        <taxon>Verrucomicrobiia</taxon>
        <taxon>Verrucomicrobiales</taxon>
        <taxon>Verrucomicrobiaceae</taxon>
        <taxon>Prosthecobacter</taxon>
    </lineage>
</organism>
<dbReference type="SMART" id="SM00448">
    <property type="entry name" value="REC"/>
    <property type="match status" value="1"/>
</dbReference>
<dbReference type="PROSITE" id="PS50110">
    <property type="entry name" value="RESPONSE_REGULATORY"/>
    <property type="match status" value="1"/>
</dbReference>
<dbReference type="Gene3D" id="6.10.250.690">
    <property type="match status" value="1"/>
</dbReference>
<evidence type="ECO:0000256" key="4">
    <source>
        <dbReference type="ARBA" id="ARBA00023125"/>
    </source>
</evidence>